<dbReference type="EMBL" id="RJUG01000004">
    <property type="protein sequence ID" value="ROI08028.1"/>
    <property type="molecule type" value="Genomic_DNA"/>
</dbReference>
<sequence>MRYKILFISSWFPNKLEPTNGNFVQRHAEAVALRHDVEILHAVGDPAQKELYIIDDQHINGIRTLIIYYKKSINPARNFIRRMKAYKKGFSLMQKPDLVHANVLFNSMLFAVYLKRTYSIPFVISEHWSGFLQINRAKRTKLKVFLAQHIAKSASAILPVSKSLQIDLKMLEFTGCFNVVENVVNMNVFPPKRHQPQKFTFLHISNLIQLKNPEKILAAALRLRKEFTNFEMHIGGDGKVENLNKIISRHKAGDFIKTFPTLKIEEVAEKMRESNCFVLFSDYENFPCVLLEALSSGTPVIATNVGGIKEIVNPRNGILISNSEDELYDAMKTVLLNQIDFDSPEILHQYIEHCFSMETISRKFDEVYRKILHSR</sequence>
<dbReference type="InterPro" id="IPR028098">
    <property type="entry name" value="Glyco_trans_4-like_N"/>
</dbReference>
<keyword evidence="3" id="KW-0808">Transferase</keyword>
<evidence type="ECO:0000313" key="3">
    <source>
        <dbReference type="EMBL" id="ROI08028.1"/>
    </source>
</evidence>
<dbReference type="OrthoDB" id="9795068at2"/>
<evidence type="ECO:0000313" key="4">
    <source>
        <dbReference type="Proteomes" id="UP000270224"/>
    </source>
</evidence>
<proteinExistence type="predicted"/>
<dbReference type="RefSeq" id="WP_123266339.1">
    <property type="nucleotide sequence ID" value="NZ_RJUG01000004.1"/>
</dbReference>
<feature type="domain" description="Glycosyl transferase family 1" evidence="1">
    <location>
        <begin position="192"/>
        <end position="343"/>
    </location>
</feature>
<dbReference type="PANTHER" id="PTHR45947">
    <property type="entry name" value="SULFOQUINOVOSYL TRANSFERASE SQD2"/>
    <property type="match status" value="1"/>
</dbReference>
<dbReference type="GO" id="GO:0016757">
    <property type="term" value="F:glycosyltransferase activity"/>
    <property type="evidence" value="ECO:0007669"/>
    <property type="project" value="InterPro"/>
</dbReference>
<reference evidence="4" key="2">
    <citation type="submission" date="2018-11" db="EMBL/GenBank/DDBJ databases">
        <title>Proposal to divide the Flavobacteriaceae and reorganize its genera based on Amino Acid Identity values calculated from whole genome sequences.</title>
        <authorList>
            <person name="Nicholson A.C."/>
            <person name="Gulvik C.A."/>
            <person name="Whitney A.M."/>
            <person name="Humrighouse B.W."/>
            <person name="Bell M."/>
            <person name="Holmens B."/>
            <person name="Steigerwalt A."/>
            <person name="Villarma A."/>
            <person name="Sheth M."/>
            <person name="Batra D."/>
            <person name="Pryor J."/>
            <person name="Bernardet J.-F."/>
            <person name="Hugo C."/>
            <person name="Kampfer P."/>
            <person name="Newman J."/>
            <person name="Mcquiston J.R."/>
        </authorList>
    </citation>
    <scope>NUCLEOTIDE SEQUENCE [LARGE SCALE GENOMIC DNA]</scope>
    <source>
        <strain evidence="4">H3056</strain>
    </source>
</reference>
<gene>
    <name evidence="3" type="ORF">EGI11_10240</name>
</gene>
<protein>
    <submittedName>
        <fullName evidence="3">Glycosyltransferase</fullName>
    </submittedName>
</protein>
<comment type="caution">
    <text evidence="3">The sequence shown here is derived from an EMBL/GenBank/DDBJ whole genome shotgun (WGS) entry which is preliminary data.</text>
</comment>
<dbReference type="Pfam" id="PF00534">
    <property type="entry name" value="Glycos_transf_1"/>
    <property type="match status" value="1"/>
</dbReference>
<dbReference type="Proteomes" id="UP000270224">
    <property type="component" value="Unassembled WGS sequence"/>
</dbReference>
<accession>A0A3N0WSF1</accession>
<dbReference type="Pfam" id="PF13439">
    <property type="entry name" value="Glyco_transf_4"/>
    <property type="match status" value="1"/>
</dbReference>
<evidence type="ECO:0000259" key="2">
    <source>
        <dbReference type="Pfam" id="PF13439"/>
    </source>
</evidence>
<dbReference type="PANTHER" id="PTHR45947:SF15">
    <property type="entry name" value="TEICHURONIC ACID BIOSYNTHESIS GLYCOSYLTRANSFERASE TUAC-RELATED"/>
    <property type="match status" value="1"/>
</dbReference>
<dbReference type="SUPFAM" id="SSF53756">
    <property type="entry name" value="UDP-Glycosyltransferase/glycogen phosphorylase"/>
    <property type="match status" value="1"/>
</dbReference>
<reference evidence="4" key="1">
    <citation type="submission" date="2018-11" db="EMBL/GenBank/DDBJ databases">
        <title>Proposal to divide the Flavobacteriaceae and reorganize its genera based on Amino Acid Identity values calculated from whole genome sequences.</title>
        <authorList>
            <person name="Nicholson A.C."/>
            <person name="Gulvik C.A."/>
            <person name="Whitney A.M."/>
            <person name="Humrighouse B.W."/>
            <person name="Bell M."/>
            <person name="Holmes B."/>
            <person name="Steigerwalt A."/>
            <person name="Villarma A."/>
            <person name="Sheth M."/>
            <person name="Batra D."/>
            <person name="Pryor J."/>
            <person name="Bernardet J.-F."/>
            <person name="Hugo C."/>
            <person name="Kampfer P."/>
            <person name="Newman J."/>
            <person name="Mcquiston J.R."/>
        </authorList>
    </citation>
    <scope>NUCLEOTIDE SEQUENCE [LARGE SCALE GENOMIC DNA]</scope>
    <source>
        <strain evidence="4">H3056</strain>
    </source>
</reference>
<dbReference type="Gene3D" id="3.40.50.2000">
    <property type="entry name" value="Glycogen Phosphorylase B"/>
    <property type="match status" value="2"/>
</dbReference>
<organism evidence="3 4">
    <name type="scientific">Kaistella daneshvariae</name>
    <dbReference type="NCBI Taxonomy" id="2487074"/>
    <lineage>
        <taxon>Bacteria</taxon>
        <taxon>Pseudomonadati</taxon>
        <taxon>Bacteroidota</taxon>
        <taxon>Flavobacteriia</taxon>
        <taxon>Flavobacteriales</taxon>
        <taxon>Weeksellaceae</taxon>
        <taxon>Chryseobacterium group</taxon>
        <taxon>Kaistella</taxon>
    </lineage>
</organism>
<dbReference type="AlphaFoldDB" id="A0A3N0WSF1"/>
<evidence type="ECO:0000259" key="1">
    <source>
        <dbReference type="Pfam" id="PF00534"/>
    </source>
</evidence>
<dbReference type="InterPro" id="IPR050194">
    <property type="entry name" value="Glycosyltransferase_grp1"/>
</dbReference>
<feature type="domain" description="Glycosyltransferase subfamily 4-like N-terminal" evidence="2">
    <location>
        <begin position="27"/>
        <end position="170"/>
    </location>
</feature>
<dbReference type="InterPro" id="IPR001296">
    <property type="entry name" value="Glyco_trans_1"/>
</dbReference>
<name>A0A3N0WSF1_9FLAO</name>